<dbReference type="InterPro" id="IPR013149">
    <property type="entry name" value="ADH-like_C"/>
</dbReference>
<dbReference type="InterPro" id="IPR011032">
    <property type="entry name" value="GroES-like_sf"/>
</dbReference>
<dbReference type="SUPFAM" id="SSF51735">
    <property type="entry name" value="NAD(P)-binding Rossmann-fold domains"/>
    <property type="match status" value="1"/>
</dbReference>
<keyword evidence="2" id="KW-0560">Oxidoreductase</keyword>
<dbReference type="InterPro" id="IPR013154">
    <property type="entry name" value="ADH-like_N"/>
</dbReference>
<feature type="domain" description="Enoyl reductase (ER)" evidence="3">
    <location>
        <begin position="16"/>
        <end position="339"/>
    </location>
</feature>
<dbReference type="OrthoDB" id="9992527at2759"/>
<dbReference type="KEGG" id="act:ACLA_062130"/>
<sequence length="348" mass="37456">MTKESNTALVARVVDGQKPLLSKENIPIPSPAPNQVLVRVSHVAQNPTDVKSFDRKAFGDGAVYGCDFVGEVVELGSDVTRYTKGDVVAAFIRGGAIKGLGAYSQYCVAEERISFIVSTSIPRQCASTIPLAAATAWLALFSKSCLALDRQQAENTSVLIWGGGSSVGLYAVQLAAMHGFDVVTTCSPRNAALIRSYGAKHVFDYSDDKVAAKIREVAPSLKHIFDTIGSTTSSVTASLALCKEGGDLCTVQPGKANTEGVAAGTRVTDVLVWMAFLKDQIHNGLKWPASKENHELASELFEKLLGWLEQGTIRPNSVKLLHGLDAVEEGFQEYRDKKISAYKLVYEL</sequence>
<dbReference type="SUPFAM" id="SSF50129">
    <property type="entry name" value="GroES-like"/>
    <property type="match status" value="1"/>
</dbReference>
<reference evidence="4 5" key="1">
    <citation type="journal article" date="2008" name="PLoS Genet.">
        <title>Genomic islands in the pathogenic filamentous fungus Aspergillus fumigatus.</title>
        <authorList>
            <person name="Fedorova N.D."/>
            <person name="Khaldi N."/>
            <person name="Joardar V.S."/>
            <person name="Maiti R."/>
            <person name="Amedeo P."/>
            <person name="Anderson M.J."/>
            <person name="Crabtree J."/>
            <person name="Silva J.C."/>
            <person name="Badger J.H."/>
            <person name="Albarraq A."/>
            <person name="Angiuoli S."/>
            <person name="Bussey H."/>
            <person name="Bowyer P."/>
            <person name="Cotty P.J."/>
            <person name="Dyer P.S."/>
            <person name="Egan A."/>
            <person name="Galens K."/>
            <person name="Fraser-Liggett C.M."/>
            <person name="Haas B.J."/>
            <person name="Inman J.M."/>
            <person name="Kent R."/>
            <person name="Lemieux S."/>
            <person name="Malavazi I."/>
            <person name="Orvis J."/>
            <person name="Roemer T."/>
            <person name="Ronning C.M."/>
            <person name="Sundaram J.P."/>
            <person name="Sutton G."/>
            <person name="Turner G."/>
            <person name="Venter J.C."/>
            <person name="White O.R."/>
            <person name="Whitty B.R."/>
            <person name="Youngman P."/>
            <person name="Wolfe K.H."/>
            <person name="Goldman G.H."/>
            <person name="Wortman J.R."/>
            <person name="Jiang B."/>
            <person name="Denning D.W."/>
            <person name="Nierman W.C."/>
        </authorList>
    </citation>
    <scope>NUCLEOTIDE SEQUENCE [LARGE SCALE GENOMIC DNA]</scope>
    <source>
        <strain evidence="5">ATCC 1007 / CBS 513.65 / DSM 816 / NCTC 3887 / NRRL 1</strain>
    </source>
</reference>
<evidence type="ECO:0000259" key="3">
    <source>
        <dbReference type="SMART" id="SM00829"/>
    </source>
</evidence>
<proteinExistence type="inferred from homology"/>
<evidence type="ECO:0000313" key="5">
    <source>
        <dbReference type="Proteomes" id="UP000006701"/>
    </source>
</evidence>
<comment type="similarity">
    <text evidence="1">Belongs to the zinc-containing alcohol dehydrogenase family.</text>
</comment>
<evidence type="ECO:0000256" key="2">
    <source>
        <dbReference type="ARBA" id="ARBA00023002"/>
    </source>
</evidence>
<dbReference type="InterPro" id="IPR047122">
    <property type="entry name" value="Trans-enoyl_RdTase-like"/>
</dbReference>
<dbReference type="Pfam" id="PF00107">
    <property type="entry name" value="ADH_zinc_N"/>
    <property type="match status" value="1"/>
</dbReference>
<dbReference type="Gene3D" id="3.40.50.720">
    <property type="entry name" value="NAD(P)-binding Rossmann-like Domain"/>
    <property type="match status" value="1"/>
</dbReference>
<dbReference type="Proteomes" id="UP000006701">
    <property type="component" value="Unassembled WGS sequence"/>
</dbReference>
<organism evidence="4 5">
    <name type="scientific">Aspergillus clavatus (strain ATCC 1007 / CBS 513.65 / DSM 816 / NCTC 3887 / NRRL 1 / QM 1276 / 107)</name>
    <dbReference type="NCBI Taxonomy" id="344612"/>
    <lineage>
        <taxon>Eukaryota</taxon>
        <taxon>Fungi</taxon>
        <taxon>Dikarya</taxon>
        <taxon>Ascomycota</taxon>
        <taxon>Pezizomycotina</taxon>
        <taxon>Eurotiomycetes</taxon>
        <taxon>Eurotiomycetidae</taxon>
        <taxon>Eurotiales</taxon>
        <taxon>Aspergillaceae</taxon>
        <taxon>Aspergillus</taxon>
        <taxon>Aspergillus subgen. Fumigati</taxon>
    </lineage>
</organism>
<dbReference type="CDD" id="cd08249">
    <property type="entry name" value="enoyl_reductase_like"/>
    <property type="match status" value="1"/>
</dbReference>
<dbReference type="eggNOG" id="KOG1198">
    <property type="taxonomic scope" value="Eukaryota"/>
</dbReference>
<dbReference type="GO" id="GO:0016651">
    <property type="term" value="F:oxidoreductase activity, acting on NAD(P)H"/>
    <property type="evidence" value="ECO:0007669"/>
    <property type="project" value="InterPro"/>
</dbReference>
<dbReference type="AlphaFoldDB" id="A1CCJ3"/>
<dbReference type="Gene3D" id="3.90.180.10">
    <property type="entry name" value="Medium-chain alcohol dehydrogenases, catalytic domain"/>
    <property type="match status" value="1"/>
</dbReference>
<dbReference type="GeneID" id="4705962"/>
<dbReference type="EMBL" id="DS027050">
    <property type="protein sequence ID" value="EAW12250.1"/>
    <property type="molecule type" value="Genomic_DNA"/>
</dbReference>
<dbReference type="PANTHER" id="PTHR45348:SF2">
    <property type="entry name" value="ZINC-TYPE ALCOHOL DEHYDROGENASE-LIKE PROTEIN C2E1P3.01"/>
    <property type="match status" value="1"/>
</dbReference>
<dbReference type="HOGENOM" id="CLU_026673_16_1_1"/>
<keyword evidence="5" id="KW-1185">Reference proteome</keyword>
<dbReference type="VEuPathDB" id="FungiDB:ACLA_062130"/>
<dbReference type="InterPro" id="IPR020843">
    <property type="entry name" value="ER"/>
</dbReference>
<accession>A1CCJ3</accession>
<dbReference type="PANTHER" id="PTHR45348">
    <property type="entry name" value="HYPOTHETICAL OXIDOREDUCTASE (EUROFUNG)"/>
    <property type="match status" value="1"/>
</dbReference>
<dbReference type="InterPro" id="IPR036291">
    <property type="entry name" value="NAD(P)-bd_dom_sf"/>
</dbReference>
<dbReference type="OMA" id="RSYGAKH"/>
<name>A1CCJ3_ASPCL</name>
<evidence type="ECO:0000256" key="1">
    <source>
        <dbReference type="ARBA" id="ARBA00008072"/>
    </source>
</evidence>
<gene>
    <name evidence="4" type="ORF">ACLA_062130</name>
</gene>
<dbReference type="RefSeq" id="XP_001273676.1">
    <property type="nucleotide sequence ID" value="XM_001273675.1"/>
</dbReference>
<evidence type="ECO:0000313" key="4">
    <source>
        <dbReference type="EMBL" id="EAW12250.1"/>
    </source>
</evidence>
<dbReference type="SMART" id="SM00829">
    <property type="entry name" value="PKS_ER"/>
    <property type="match status" value="1"/>
</dbReference>
<protein>
    <submittedName>
        <fullName evidence="4">Zinc-binding dehydrogenase family oxidoreductase, putative</fullName>
    </submittedName>
</protein>
<dbReference type="Pfam" id="PF08240">
    <property type="entry name" value="ADH_N"/>
    <property type="match status" value="1"/>
</dbReference>